<evidence type="ECO:0000313" key="2">
    <source>
        <dbReference type="RefSeq" id="WP_211238062.1"/>
    </source>
</evidence>
<dbReference type="RefSeq" id="WP_211238062.1">
    <property type="nucleotide sequence ID" value="NZ_AXWS01000008.1"/>
</dbReference>
<dbReference type="Proteomes" id="UP000675920">
    <property type="component" value="Unplaced"/>
</dbReference>
<evidence type="ECO:0000313" key="1">
    <source>
        <dbReference type="Proteomes" id="UP000675920"/>
    </source>
</evidence>
<reference evidence="2" key="1">
    <citation type="submission" date="2025-08" db="UniProtKB">
        <authorList>
            <consortium name="RefSeq"/>
        </authorList>
    </citation>
    <scope>IDENTIFICATION</scope>
</reference>
<name>A0AC36KKL1_9BURK</name>
<proteinExistence type="predicted"/>
<sequence>MKRRTWVTALAGLVMGAALAPASSVAATRTLLVLGDSLSAEYGLPRDSGWVKLLRDRLAEKKLDWNVVNASISGETTAGGASRLPKLLDEHKPRLVIVELGANDGLRGSPLDMTRRNLDTIIGASQGAGAKVLLVGMQLPPNFGRGYTERFAAVFEQTAQAHKAALVPFLLDGFAADASFFQADRIHPTVQAQPLILDNVWPKLEPLLRAGH</sequence>
<keyword evidence="1" id="KW-1185">Reference proteome</keyword>
<protein>
    <submittedName>
        <fullName evidence="2">Arylesterase</fullName>
    </submittedName>
</protein>
<organism evidence="1 2">
    <name type="scientific">Derxia gummosa DSM 723</name>
    <dbReference type="NCBI Taxonomy" id="1121388"/>
    <lineage>
        <taxon>Bacteria</taxon>
        <taxon>Pseudomonadati</taxon>
        <taxon>Pseudomonadota</taxon>
        <taxon>Betaproteobacteria</taxon>
        <taxon>Burkholderiales</taxon>
        <taxon>Alcaligenaceae</taxon>
        <taxon>Derxia</taxon>
    </lineage>
</organism>
<accession>A0AC36KKL1</accession>